<dbReference type="EMBL" id="CP000830">
    <property type="protein sequence ID" value="ABV93940.1"/>
    <property type="molecule type" value="Genomic_DNA"/>
</dbReference>
<dbReference type="RefSeq" id="WP_012178871.1">
    <property type="nucleotide sequence ID" value="NC_009952.1"/>
</dbReference>
<gene>
    <name evidence="2" type="ordered locus">Dshi_2204</name>
</gene>
<dbReference type="OrthoDB" id="461507at2"/>
<sequence>MKTGLIIGVGAVAVVAIAAASYMIDVEQTEDAQLPNVEIDVEGGQLPEYETTVGDVDIVDETMTVDVPEVEVTTREEEVTVPMLDVQPPGEDSRAAESREARENAPAQAVQ</sequence>
<evidence type="ECO:0000256" key="1">
    <source>
        <dbReference type="SAM" id="MobiDB-lite"/>
    </source>
</evidence>
<dbReference type="KEGG" id="dsh:Dshi_2204"/>
<keyword evidence="3" id="KW-1185">Reference proteome</keyword>
<proteinExistence type="predicted"/>
<dbReference type="eggNOG" id="ENOG5032YYV">
    <property type="taxonomic scope" value="Bacteria"/>
</dbReference>
<organism evidence="2 3">
    <name type="scientific">Dinoroseobacter shibae (strain DSM 16493 / NCIMB 14021 / DFL 12)</name>
    <dbReference type="NCBI Taxonomy" id="398580"/>
    <lineage>
        <taxon>Bacteria</taxon>
        <taxon>Pseudomonadati</taxon>
        <taxon>Pseudomonadota</taxon>
        <taxon>Alphaproteobacteria</taxon>
        <taxon>Rhodobacterales</taxon>
        <taxon>Roseobacteraceae</taxon>
        <taxon>Dinoroseobacter</taxon>
    </lineage>
</organism>
<name>A8LR17_DINSH</name>
<dbReference type="AlphaFoldDB" id="A8LR17"/>
<dbReference type="HOGENOM" id="CLU_182920_0_0_5"/>
<reference evidence="3" key="1">
    <citation type="journal article" date="2010" name="ISME J.">
        <title>The complete genome sequence of the algal symbiont Dinoroseobacter shibae: a hitchhiker's guide to life in the sea.</title>
        <authorList>
            <person name="Wagner-Dobler I."/>
            <person name="Ballhausen B."/>
            <person name="Berger M."/>
            <person name="Brinkhoff T."/>
            <person name="Buchholz I."/>
            <person name="Bunk B."/>
            <person name="Cypionka H."/>
            <person name="Daniel R."/>
            <person name="Drepper T."/>
            <person name="Gerdts G."/>
            <person name="Hahnke S."/>
            <person name="Han C."/>
            <person name="Jahn D."/>
            <person name="Kalhoefer D."/>
            <person name="Kiss H."/>
            <person name="Klenk H.P."/>
            <person name="Kyrpides N."/>
            <person name="Liebl W."/>
            <person name="Liesegang H."/>
            <person name="Meincke L."/>
            <person name="Pati A."/>
            <person name="Petersen J."/>
            <person name="Piekarski T."/>
            <person name="Pommerenke C."/>
            <person name="Pradella S."/>
            <person name="Pukall R."/>
            <person name="Rabus R."/>
            <person name="Stackebrandt E."/>
            <person name="Thole S."/>
            <person name="Thompson L."/>
            <person name="Tielen P."/>
            <person name="Tomasch J."/>
            <person name="von Jan M."/>
            <person name="Wanphrut N."/>
            <person name="Wichels A."/>
            <person name="Zech H."/>
            <person name="Simon M."/>
        </authorList>
    </citation>
    <scope>NUCLEOTIDE SEQUENCE [LARGE SCALE GENOMIC DNA]</scope>
    <source>
        <strain evidence="3">DSM 16493 / NCIMB 14021 / DFL 12</strain>
    </source>
</reference>
<accession>A8LR17</accession>
<evidence type="ECO:0000313" key="2">
    <source>
        <dbReference type="EMBL" id="ABV93940.1"/>
    </source>
</evidence>
<feature type="compositionally biased region" description="Basic and acidic residues" evidence="1">
    <location>
        <begin position="91"/>
        <end position="103"/>
    </location>
</feature>
<dbReference type="Proteomes" id="UP000006833">
    <property type="component" value="Chromosome"/>
</dbReference>
<dbReference type="STRING" id="398580.Dshi_2204"/>
<protein>
    <submittedName>
        <fullName evidence="2">Uncharacterized protein</fullName>
    </submittedName>
</protein>
<feature type="region of interest" description="Disordered" evidence="1">
    <location>
        <begin position="84"/>
        <end position="111"/>
    </location>
</feature>
<evidence type="ECO:0000313" key="3">
    <source>
        <dbReference type="Proteomes" id="UP000006833"/>
    </source>
</evidence>